<proteinExistence type="predicted"/>
<dbReference type="SUPFAM" id="SSF55136">
    <property type="entry name" value="Probable bacterial effector-binding domain"/>
    <property type="match status" value="1"/>
</dbReference>
<gene>
    <name evidence="2" type="ORF">ABGB03_12705</name>
</gene>
<reference evidence="2" key="1">
    <citation type="submission" date="2024-05" db="EMBL/GenBank/DDBJ databases">
        <title>Pontimicrobium maritimus sp. nov., isolated form sea water.</title>
        <authorList>
            <person name="Muhammad N."/>
            <person name="Vuong T.Q."/>
            <person name="Han H.L."/>
            <person name="Kim S.-G."/>
        </authorList>
    </citation>
    <scope>NUCLEOTIDE SEQUENCE</scope>
    <source>
        <strain evidence="2">SW4</strain>
    </source>
</reference>
<sequence length="159" mass="18642">MMHRIIQSPEILIVGMKANMSFEAISEETGKLARQFMPRLKEINNRVDDYTLSLQNYDDFNFSKVSPIMTFEKWVGIEVTNFNNVPIGMEILTINPGNYLVIDFKDSMQEFVKNWHYIHSQWLPNSEFKLDNRPHFEKLGPSYSPINAVNEEEIWIPVV</sequence>
<organism evidence="2">
    <name type="scientific">Pontimicrobium sp. SW4</name>
    <dbReference type="NCBI Taxonomy" id="3153519"/>
    <lineage>
        <taxon>Bacteria</taxon>
        <taxon>Pseudomonadati</taxon>
        <taxon>Bacteroidota</taxon>
        <taxon>Flavobacteriia</taxon>
        <taxon>Flavobacteriales</taxon>
        <taxon>Flavobacteriaceae</taxon>
        <taxon>Pontimicrobium</taxon>
    </lineage>
</organism>
<dbReference type="Gene3D" id="3.20.80.10">
    <property type="entry name" value="Regulatory factor, effector binding domain"/>
    <property type="match status" value="1"/>
</dbReference>
<dbReference type="Pfam" id="PF14526">
    <property type="entry name" value="Cass2"/>
    <property type="match status" value="1"/>
</dbReference>
<protein>
    <submittedName>
        <fullName evidence="2">Effector binding domain-containing protein</fullName>
    </submittedName>
</protein>
<dbReference type="InterPro" id="IPR010499">
    <property type="entry name" value="AraC_E-bd"/>
</dbReference>
<dbReference type="InterPro" id="IPR053182">
    <property type="entry name" value="YobU-like_regulator"/>
</dbReference>
<feature type="domain" description="AraC effector-binding" evidence="1">
    <location>
        <begin position="1"/>
        <end position="159"/>
    </location>
</feature>
<dbReference type="AlphaFoldDB" id="A0AAU7BRB6"/>
<dbReference type="SMART" id="SM00871">
    <property type="entry name" value="AraC_E_bind"/>
    <property type="match status" value="1"/>
</dbReference>
<name>A0AAU7BRB6_9FLAO</name>
<dbReference type="EMBL" id="CP157199">
    <property type="protein sequence ID" value="XBG60717.1"/>
    <property type="molecule type" value="Genomic_DNA"/>
</dbReference>
<evidence type="ECO:0000259" key="1">
    <source>
        <dbReference type="SMART" id="SM00871"/>
    </source>
</evidence>
<dbReference type="PANTHER" id="PTHR36444:SF2">
    <property type="entry name" value="TRANSCRIPTIONAL REGULATOR PROTEIN YOBU-RELATED"/>
    <property type="match status" value="1"/>
</dbReference>
<accession>A0AAU7BRB6</accession>
<dbReference type="PANTHER" id="PTHR36444">
    <property type="entry name" value="TRANSCRIPTIONAL REGULATOR PROTEIN YOBU-RELATED"/>
    <property type="match status" value="1"/>
</dbReference>
<dbReference type="InterPro" id="IPR029441">
    <property type="entry name" value="Cass2"/>
</dbReference>
<evidence type="ECO:0000313" key="2">
    <source>
        <dbReference type="EMBL" id="XBG60717.1"/>
    </source>
</evidence>
<dbReference type="InterPro" id="IPR011256">
    <property type="entry name" value="Reg_factor_effector_dom_sf"/>
</dbReference>
<dbReference type="RefSeq" id="WP_347922947.1">
    <property type="nucleotide sequence ID" value="NZ_CP157199.1"/>
</dbReference>